<organism evidence="2 3">
    <name type="scientific">Burkholderia pyrrocinia</name>
    <name type="common">Pseudomonas pyrrocinia</name>
    <dbReference type="NCBI Taxonomy" id="60550"/>
    <lineage>
        <taxon>Bacteria</taxon>
        <taxon>Pseudomonadati</taxon>
        <taxon>Pseudomonadota</taxon>
        <taxon>Betaproteobacteria</taxon>
        <taxon>Burkholderiales</taxon>
        <taxon>Burkholderiaceae</taxon>
        <taxon>Burkholderia</taxon>
        <taxon>Burkholderia cepacia complex</taxon>
    </lineage>
</organism>
<evidence type="ECO:0000256" key="1">
    <source>
        <dbReference type="SAM" id="MobiDB-lite"/>
    </source>
</evidence>
<dbReference type="Proteomes" id="UP000247755">
    <property type="component" value="Unassembled WGS sequence"/>
</dbReference>
<evidence type="ECO:0000313" key="2">
    <source>
        <dbReference type="EMBL" id="PXX38052.1"/>
    </source>
</evidence>
<comment type="caution">
    <text evidence="2">The sequence shown here is derived from an EMBL/GenBank/DDBJ whole genome shotgun (WGS) entry which is preliminary data.</text>
</comment>
<reference evidence="2 3" key="1">
    <citation type="submission" date="2018-05" db="EMBL/GenBank/DDBJ databases">
        <title>Comparative genomics of bacterial root endophytes of switchgrass collected from native prairies over two seasons.</title>
        <authorList>
            <person name="Tang Y."/>
        </authorList>
    </citation>
    <scope>NUCLEOTIDE SEQUENCE [LARGE SCALE GENOMIC DNA]</scope>
    <source>
        <strain evidence="2 3">NFIX32</strain>
    </source>
</reference>
<accession>A0A318JCL4</accession>
<dbReference type="EMBL" id="QJJY01000003">
    <property type="protein sequence ID" value="PXX38052.1"/>
    <property type="molecule type" value="Genomic_DNA"/>
</dbReference>
<name>A0A318JCL4_BURPY</name>
<sequence>MGADAHGRHHEAPMNSKHAVPGLHEPGISILKMHSTMSSESSSVDAQATSTSPTVFRVHIDALFKGPQ</sequence>
<proteinExistence type="predicted"/>
<evidence type="ECO:0000313" key="3">
    <source>
        <dbReference type="Proteomes" id="UP000247755"/>
    </source>
</evidence>
<dbReference type="AlphaFoldDB" id="A0A318JCL4"/>
<feature type="region of interest" description="Disordered" evidence="1">
    <location>
        <begin position="1"/>
        <end position="27"/>
    </location>
</feature>
<gene>
    <name evidence="2" type="ORF">NA66_100330</name>
</gene>
<protein>
    <submittedName>
        <fullName evidence="2">Uncharacterized protein</fullName>
    </submittedName>
</protein>